<dbReference type="SUPFAM" id="SSF46785">
    <property type="entry name" value="Winged helix' DNA-binding domain"/>
    <property type="match status" value="1"/>
</dbReference>
<dbReference type="Pfam" id="PF00126">
    <property type="entry name" value="HTH_1"/>
    <property type="match status" value="1"/>
</dbReference>
<dbReference type="PANTHER" id="PTHR30432:SF1">
    <property type="entry name" value="DNA-BINDING TRANSCRIPTIONAL DUAL REGULATOR MODE"/>
    <property type="match status" value="1"/>
</dbReference>
<dbReference type="InterPro" id="IPR036388">
    <property type="entry name" value="WH-like_DNA-bd_sf"/>
</dbReference>
<dbReference type="EMBL" id="WWCN01000003">
    <property type="protein sequence ID" value="MYM22200.1"/>
    <property type="molecule type" value="Genomic_DNA"/>
</dbReference>
<comment type="caution">
    <text evidence="2">The sequence shown here is derived from an EMBL/GenBank/DDBJ whole genome shotgun (WGS) entry which is preliminary data.</text>
</comment>
<evidence type="ECO:0000259" key="1">
    <source>
        <dbReference type="Pfam" id="PF00126"/>
    </source>
</evidence>
<dbReference type="PANTHER" id="PTHR30432">
    <property type="entry name" value="TRANSCRIPTIONAL REGULATOR MODE"/>
    <property type="match status" value="1"/>
</dbReference>
<dbReference type="Gene3D" id="1.10.10.10">
    <property type="entry name" value="Winged helix-like DNA-binding domain superfamily/Winged helix DNA-binding domain"/>
    <property type="match status" value="1"/>
</dbReference>
<protein>
    <submittedName>
        <fullName evidence="2">LysR family transcriptional regulator</fullName>
    </submittedName>
</protein>
<dbReference type="Proteomes" id="UP000479335">
    <property type="component" value="Unassembled WGS sequence"/>
</dbReference>
<name>A0A6L8K4P3_9BURK</name>
<dbReference type="RefSeq" id="WP_161005708.1">
    <property type="nucleotide sequence ID" value="NZ_WWCN01000003.1"/>
</dbReference>
<reference evidence="2 3" key="1">
    <citation type="submission" date="2019-12" db="EMBL/GenBank/DDBJ databases">
        <title>Novel species isolated from a subtropical stream in China.</title>
        <authorList>
            <person name="Lu H."/>
        </authorList>
    </citation>
    <scope>NUCLEOTIDE SEQUENCE [LARGE SCALE GENOMIC DNA]</scope>
    <source>
        <strain evidence="2 3">FT135W</strain>
    </source>
</reference>
<evidence type="ECO:0000313" key="3">
    <source>
        <dbReference type="Proteomes" id="UP000479335"/>
    </source>
</evidence>
<proteinExistence type="predicted"/>
<accession>A0A6L8K4P3</accession>
<dbReference type="AlphaFoldDB" id="A0A6L8K4P3"/>
<gene>
    <name evidence="2" type="ORF">GTP46_06045</name>
</gene>
<evidence type="ECO:0000313" key="2">
    <source>
        <dbReference type="EMBL" id="MYM22200.1"/>
    </source>
</evidence>
<organism evidence="2 3">
    <name type="scientific">Duganella flavida</name>
    <dbReference type="NCBI Taxonomy" id="2692175"/>
    <lineage>
        <taxon>Bacteria</taxon>
        <taxon>Pseudomonadati</taxon>
        <taxon>Pseudomonadota</taxon>
        <taxon>Betaproteobacteria</taxon>
        <taxon>Burkholderiales</taxon>
        <taxon>Oxalobacteraceae</taxon>
        <taxon>Telluria group</taxon>
        <taxon>Duganella</taxon>
    </lineage>
</organism>
<feature type="domain" description="HTH lysR-type" evidence="1">
    <location>
        <begin position="28"/>
        <end position="86"/>
    </location>
</feature>
<dbReference type="GO" id="GO:0003700">
    <property type="term" value="F:DNA-binding transcription factor activity"/>
    <property type="evidence" value="ECO:0007669"/>
    <property type="project" value="InterPro"/>
</dbReference>
<dbReference type="InterPro" id="IPR000847">
    <property type="entry name" value="LysR_HTH_N"/>
</dbReference>
<dbReference type="InterPro" id="IPR036390">
    <property type="entry name" value="WH_DNA-bd_sf"/>
</dbReference>
<sequence length="121" mass="13100">MKTELKALPRLRVSIAHGTAIGPGKADVLEWIDRTGSLAAAGRELGMSYQHVWTLVKAMNEHFVEALVETKRGGAERGGANLTATGAIVLELYRAAERDATAAINKYLPRLESLLNEKSSK</sequence>
<keyword evidence="3" id="KW-1185">Reference proteome</keyword>
<dbReference type="InterPro" id="IPR051815">
    <property type="entry name" value="Molybdate_resp_trans_reg"/>
</dbReference>